<gene>
    <name evidence="1" type="ORF">HL667_24490</name>
</gene>
<evidence type="ECO:0000313" key="1">
    <source>
        <dbReference type="EMBL" id="NPU68183.1"/>
    </source>
</evidence>
<dbReference type="RefSeq" id="WP_172113253.1">
    <property type="nucleotide sequence ID" value="NZ_JABFDM010000003.1"/>
</dbReference>
<name>A0ABX2CJ19_9BRAD</name>
<organism evidence="1 2">
    <name type="scientific">Bradyrhizobium aeschynomenes</name>
    <dbReference type="NCBI Taxonomy" id="2734909"/>
    <lineage>
        <taxon>Bacteria</taxon>
        <taxon>Pseudomonadati</taxon>
        <taxon>Pseudomonadota</taxon>
        <taxon>Alphaproteobacteria</taxon>
        <taxon>Hyphomicrobiales</taxon>
        <taxon>Nitrobacteraceae</taxon>
        <taxon>Bradyrhizobium</taxon>
    </lineage>
</organism>
<accession>A0ABX2CJ19</accession>
<protein>
    <recommendedName>
        <fullName evidence="3">Growth inhibitor PemK</fullName>
    </recommendedName>
</protein>
<comment type="caution">
    <text evidence="1">The sequence shown here is derived from an EMBL/GenBank/DDBJ whole genome shotgun (WGS) entry which is preliminary data.</text>
</comment>
<reference evidence="1" key="1">
    <citation type="submission" date="2020-05" db="EMBL/GenBank/DDBJ databases">
        <title>Nod-independent and nitrogen-fixing Bradyrhizobium aeschynomene sp. nov. isolated from nodules of Aeschynomene indica.</title>
        <authorList>
            <person name="Zhang Z."/>
        </authorList>
    </citation>
    <scope>NUCLEOTIDE SEQUENCE</scope>
    <source>
        <strain evidence="1">83012</strain>
    </source>
</reference>
<evidence type="ECO:0008006" key="3">
    <source>
        <dbReference type="Google" id="ProtNLM"/>
    </source>
</evidence>
<keyword evidence="2" id="KW-1185">Reference proteome</keyword>
<evidence type="ECO:0000313" key="2">
    <source>
        <dbReference type="Proteomes" id="UP000886476"/>
    </source>
</evidence>
<dbReference type="Proteomes" id="UP000886476">
    <property type="component" value="Unassembled WGS sequence"/>
</dbReference>
<dbReference type="EMBL" id="JABFDN010000009">
    <property type="protein sequence ID" value="NPU68183.1"/>
    <property type="molecule type" value="Genomic_DNA"/>
</dbReference>
<sequence length="156" mass="17483">MFIPDEPQVGMVLCYSFLWKHEQERGETSGRKDRPSLVVLIKTGIGPGRLVYVVPITHTAPSMSDVSKLGIPLTIKQRLGLDDDRSWVDVSEYNAFVWPGPDLRPVRGPAGQRGPSEQTCLYGYVPGKYLAKIREALNLYRLSQKPNVTLRSFQPA</sequence>
<proteinExistence type="predicted"/>